<feature type="domain" description="Rieske" evidence="7">
    <location>
        <begin position="4"/>
        <end position="99"/>
    </location>
</feature>
<proteinExistence type="inferred from homology"/>
<keyword evidence="2" id="KW-0479">Metal-binding</keyword>
<keyword evidence="8" id="KW-0560">Oxidoreductase</keyword>
<evidence type="ECO:0000256" key="4">
    <source>
        <dbReference type="ARBA" id="ARBA00023014"/>
    </source>
</evidence>
<name>A0A7Y9IXW3_9BURK</name>
<dbReference type="InterPro" id="IPR036922">
    <property type="entry name" value="Rieske_2Fe-2S_sf"/>
</dbReference>
<evidence type="ECO:0000256" key="2">
    <source>
        <dbReference type="ARBA" id="ARBA00022723"/>
    </source>
</evidence>
<dbReference type="AlphaFoldDB" id="A0A7Y9IXW3"/>
<keyword evidence="4" id="KW-0411">Iron-sulfur</keyword>
<evidence type="ECO:0000256" key="1">
    <source>
        <dbReference type="ARBA" id="ARBA00022714"/>
    </source>
</evidence>
<keyword evidence="9" id="KW-1185">Reference proteome</keyword>
<evidence type="ECO:0000313" key="9">
    <source>
        <dbReference type="Proteomes" id="UP000542125"/>
    </source>
</evidence>
<keyword evidence="3" id="KW-0408">Iron</keyword>
<dbReference type="CDD" id="cd03528">
    <property type="entry name" value="Rieske_RO_ferredoxin"/>
    <property type="match status" value="1"/>
</dbReference>
<accession>A0A7Y9IXW3</accession>
<evidence type="ECO:0000256" key="3">
    <source>
        <dbReference type="ARBA" id="ARBA00023004"/>
    </source>
</evidence>
<dbReference type="SUPFAM" id="SSF50022">
    <property type="entry name" value="ISP domain"/>
    <property type="match status" value="1"/>
</dbReference>
<evidence type="ECO:0000259" key="7">
    <source>
        <dbReference type="PROSITE" id="PS51296"/>
    </source>
</evidence>
<dbReference type="EMBL" id="JACBYR010000002">
    <property type="protein sequence ID" value="NYE84865.1"/>
    <property type="molecule type" value="Genomic_DNA"/>
</dbReference>
<sequence length="101" mass="11003">MAWIKVANADQLQNGDVIGVHAGQAHIALYRDDDSYFATDNVCTHQYALLSDGYMEDGCIECPLHQATFDIRTGKAQCAPATKDLVTYPVKVEGDDVLVDA</sequence>
<keyword evidence="8" id="KW-0223">Dioxygenase</keyword>
<dbReference type="GO" id="GO:0051537">
    <property type="term" value="F:2 iron, 2 sulfur cluster binding"/>
    <property type="evidence" value="ECO:0007669"/>
    <property type="project" value="UniProtKB-KW"/>
</dbReference>
<reference evidence="8 9" key="1">
    <citation type="submission" date="2020-07" db="EMBL/GenBank/DDBJ databases">
        <title>Genomic Encyclopedia of Type Strains, Phase IV (KMG-V): Genome sequencing to study the core and pangenomes of soil and plant-associated prokaryotes.</title>
        <authorList>
            <person name="Whitman W."/>
        </authorList>
    </citation>
    <scope>NUCLEOTIDE SEQUENCE [LARGE SCALE GENOMIC DNA]</scope>
    <source>
        <strain evidence="8 9">SAS40</strain>
    </source>
</reference>
<dbReference type="Gene3D" id="2.102.10.10">
    <property type="entry name" value="Rieske [2Fe-2S] iron-sulphur domain"/>
    <property type="match status" value="1"/>
</dbReference>
<evidence type="ECO:0000256" key="6">
    <source>
        <dbReference type="ARBA" id="ARBA00038001"/>
    </source>
</evidence>
<dbReference type="Pfam" id="PF00355">
    <property type="entry name" value="Rieske"/>
    <property type="match status" value="1"/>
</dbReference>
<comment type="similarity">
    <text evidence="6">Belongs to the bacterial ring-hydroxylating dioxygenase ferredoxin component family.</text>
</comment>
<dbReference type="PANTHER" id="PTHR21496">
    <property type="entry name" value="FERREDOXIN-RELATED"/>
    <property type="match status" value="1"/>
</dbReference>
<dbReference type="PANTHER" id="PTHR21496:SF0">
    <property type="entry name" value="RIESKE DOMAIN-CONTAINING PROTEIN"/>
    <property type="match status" value="1"/>
</dbReference>
<evidence type="ECO:0000313" key="8">
    <source>
        <dbReference type="EMBL" id="NYE84865.1"/>
    </source>
</evidence>
<dbReference type="Proteomes" id="UP000542125">
    <property type="component" value="Unassembled WGS sequence"/>
</dbReference>
<evidence type="ECO:0000256" key="5">
    <source>
        <dbReference type="ARBA" id="ARBA00034078"/>
    </source>
</evidence>
<gene>
    <name evidence="8" type="ORF">FHW18_004172</name>
</gene>
<keyword evidence="1" id="KW-0001">2Fe-2S</keyword>
<dbReference type="PROSITE" id="PS51296">
    <property type="entry name" value="RIESKE"/>
    <property type="match status" value="1"/>
</dbReference>
<protein>
    <submittedName>
        <fullName evidence="8">3-phenylpropionate/trans-cinnamate dioxygenase ferredoxin subunit</fullName>
    </submittedName>
</protein>
<dbReference type="GO" id="GO:0046872">
    <property type="term" value="F:metal ion binding"/>
    <property type="evidence" value="ECO:0007669"/>
    <property type="project" value="UniProtKB-KW"/>
</dbReference>
<comment type="caution">
    <text evidence="8">The sequence shown here is derived from an EMBL/GenBank/DDBJ whole genome shotgun (WGS) entry which is preliminary data.</text>
</comment>
<dbReference type="InterPro" id="IPR017941">
    <property type="entry name" value="Rieske_2Fe-2S"/>
</dbReference>
<dbReference type="GO" id="GO:0051213">
    <property type="term" value="F:dioxygenase activity"/>
    <property type="evidence" value="ECO:0007669"/>
    <property type="project" value="UniProtKB-KW"/>
</dbReference>
<comment type="cofactor">
    <cofactor evidence="5">
        <name>[2Fe-2S] cluster</name>
        <dbReference type="ChEBI" id="CHEBI:190135"/>
    </cofactor>
</comment>
<dbReference type="RefSeq" id="WP_179588897.1">
    <property type="nucleotide sequence ID" value="NZ_JACBYR010000002.1"/>
</dbReference>
<organism evidence="8 9">
    <name type="scientific">Pigmentiphaga litoralis</name>
    <dbReference type="NCBI Taxonomy" id="516702"/>
    <lineage>
        <taxon>Bacteria</taxon>
        <taxon>Pseudomonadati</taxon>
        <taxon>Pseudomonadota</taxon>
        <taxon>Betaproteobacteria</taxon>
        <taxon>Burkholderiales</taxon>
        <taxon>Alcaligenaceae</taxon>
        <taxon>Pigmentiphaga</taxon>
    </lineage>
</organism>